<accession>A0A9P5NE62</accession>
<evidence type="ECO:0000313" key="4">
    <source>
        <dbReference type="Proteomes" id="UP000724874"/>
    </source>
</evidence>
<comment type="caution">
    <text evidence="3">The sequence shown here is derived from an EMBL/GenBank/DDBJ whole genome shotgun (WGS) entry which is preliminary data.</text>
</comment>
<feature type="compositionally biased region" description="Basic residues" evidence="1">
    <location>
        <begin position="75"/>
        <end position="87"/>
    </location>
</feature>
<reference evidence="3" key="1">
    <citation type="submission" date="2020-11" db="EMBL/GenBank/DDBJ databases">
        <authorList>
            <consortium name="DOE Joint Genome Institute"/>
            <person name="Ahrendt S."/>
            <person name="Riley R."/>
            <person name="Andreopoulos W."/>
            <person name="LaButti K."/>
            <person name="Pangilinan J."/>
            <person name="Ruiz-duenas F.J."/>
            <person name="Barrasa J.M."/>
            <person name="Sanchez-Garcia M."/>
            <person name="Camarero S."/>
            <person name="Miyauchi S."/>
            <person name="Serrano A."/>
            <person name="Linde D."/>
            <person name="Babiker R."/>
            <person name="Drula E."/>
            <person name="Ayuso-Fernandez I."/>
            <person name="Pacheco R."/>
            <person name="Padilla G."/>
            <person name="Ferreira P."/>
            <person name="Barriuso J."/>
            <person name="Kellner H."/>
            <person name="Castanera R."/>
            <person name="Alfaro M."/>
            <person name="Ramirez L."/>
            <person name="Pisabarro A.G."/>
            <person name="Kuo A."/>
            <person name="Tritt A."/>
            <person name="Lipzen A."/>
            <person name="He G."/>
            <person name="Yan M."/>
            <person name="Ng V."/>
            <person name="Cullen D."/>
            <person name="Martin F."/>
            <person name="Rosso M.-N."/>
            <person name="Henrissat B."/>
            <person name="Hibbett D."/>
            <person name="Martinez A.T."/>
            <person name="Grigoriev I.V."/>
        </authorList>
    </citation>
    <scope>NUCLEOTIDE SEQUENCE</scope>
    <source>
        <strain evidence="3">AH 44721</strain>
    </source>
</reference>
<feature type="region of interest" description="Disordered" evidence="1">
    <location>
        <begin position="38"/>
        <end position="101"/>
    </location>
</feature>
<sequence length="169" mass="19494">MPARRVLICSFMKAMERRMPIMRRVTLGIILITSSSKLSIHRMPPRQRPRPLTPKHRSTPPGTRHLPLLKLDIRRPHRQPRRLRRTRTSTLRSRSTPRPSHTCRARVIPLKVTGTIAGDTHQCIPLRRGVWVRDETGGVVAFCDDFFVNSFLALSVSFIFIVTFDPPFI</sequence>
<organism evidence="3 4">
    <name type="scientific">Gymnopilus junonius</name>
    <name type="common">Spectacular rustgill mushroom</name>
    <name type="synonym">Gymnopilus spectabilis subsp. junonius</name>
    <dbReference type="NCBI Taxonomy" id="109634"/>
    <lineage>
        <taxon>Eukaryota</taxon>
        <taxon>Fungi</taxon>
        <taxon>Dikarya</taxon>
        <taxon>Basidiomycota</taxon>
        <taxon>Agaricomycotina</taxon>
        <taxon>Agaricomycetes</taxon>
        <taxon>Agaricomycetidae</taxon>
        <taxon>Agaricales</taxon>
        <taxon>Agaricineae</taxon>
        <taxon>Hymenogastraceae</taxon>
        <taxon>Gymnopilus</taxon>
    </lineage>
</organism>
<evidence type="ECO:0000256" key="2">
    <source>
        <dbReference type="SAM" id="Phobius"/>
    </source>
</evidence>
<dbReference type="EMBL" id="JADNYJ010000136">
    <property type="protein sequence ID" value="KAF8880916.1"/>
    <property type="molecule type" value="Genomic_DNA"/>
</dbReference>
<keyword evidence="2" id="KW-0472">Membrane</keyword>
<feature type="compositionally biased region" description="Basic residues" evidence="1">
    <location>
        <begin position="39"/>
        <end position="58"/>
    </location>
</feature>
<keyword evidence="2" id="KW-0812">Transmembrane</keyword>
<name>A0A9P5NE62_GYMJU</name>
<feature type="transmembrane region" description="Helical" evidence="2">
    <location>
        <begin position="146"/>
        <end position="164"/>
    </location>
</feature>
<dbReference type="AlphaFoldDB" id="A0A9P5NE62"/>
<keyword evidence="2" id="KW-1133">Transmembrane helix</keyword>
<evidence type="ECO:0000256" key="1">
    <source>
        <dbReference type="SAM" id="MobiDB-lite"/>
    </source>
</evidence>
<feature type="compositionally biased region" description="Low complexity" evidence="1">
    <location>
        <begin position="88"/>
        <end position="101"/>
    </location>
</feature>
<dbReference type="Proteomes" id="UP000724874">
    <property type="component" value="Unassembled WGS sequence"/>
</dbReference>
<evidence type="ECO:0000313" key="3">
    <source>
        <dbReference type="EMBL" id="KAF8880916.1"/>
    </source>
</evidence>
<proteinExistence type="predicted"/>
<keyword evidence="4" id="KW-1185">Reference proteome</keyword>
<protein>
    <submittedName>
        <fullName evidence="3">Uncharacterized protein</fullName>
    </submittedName>
</protein>
<gene>
    <name evidence="3" type="ORF">CPB84DRAFT_260114</name>
</gene>